<comment type="subcellular location">
    <subcellularLocation>
        <location evidence="1">Membrane</location>
        <topology evidence="1">Multi-pass membrane protein</topology>
    </subcellularLocation>
</comment>
<feature type="transmembrane region" description="Helical" evidence="5">
    <location>
        <begin position="725"/>
        <end position="744"/>
    </location>
</feature>
<dbReference type="Pfam" id="PF07690">
    <property type="entry name" value="MFS_1"/>
    <property type="match status" value="1"/>
</dbReference>
<evidence type="ECO:0000256" key="3">
    <source>
        <dbReference type="ARBA" id="ARBA00022989"/>
    </source>
</evidence>
<dbReference type="InterPro" id="IPR011701">
    <property type="entry name" value="MFS"/>
</dbReference>
<evidence type="ECO:0000256" key="4">
    <source>
        <dbReference type="ARBA" id="ARBA00023136"/>
    </source>
</evidence>
<dbReference type="GO" id="GO:0016020">
    <property type="term" value="C:membrane"/>
    <property type="evidence" value="ECO:0007669"/>
    <property type="project" value="UniProtKB-SubCell"/>
</dbReference>
<proteinExistence type="predicted"/>
<accession>A0A4S2KTA7</accession>
<reference evidence="6 7" key="1">
    <citation type="journal article" date="2019" name="Philos. Trans. R. Soc. Lond., B, Biol. Sci.">
        <title>Ant behaviour and brain gene expression of defending hosts depend on the ecological success of the intruding social parasite.</title>
        <authorList>
            <person name="Kaur R."/>
            <person name="Stoldt M."/>
            <person name="Jongepier E."/>
            <person name="Feldmeyer B."/>
            <person name="Menzel F."/>
            <person name="Bornberg-Bauer E."/>
            <person name="Foitzik S."/>
        </authorList>
    </citation>
    <scope>NUCLEOTIDE SEQUENCE [LARGE SCALE GENOMIC DNA]</scope>
    <source>
        <tissue evidence="6">Whole body</tissue>
    </source>
</reference>
<feature type="transmembrane region" description="Helical" evidence="5">
    <location>
        <begin position="764"/>
        <end position="783"/>
    </location>
</feature>
<dbReference type="InterPro" id="IPR036259">
    <property type="entry name" value="MFS_trans_sf"/>
</dbReference>
<evidence type="ECO:0000256" key="5">
    <source>
        <dbReference type="SAM" id="Phobius"/>
    </source>
</evidence>
<feature type="transmembrane region" description="Helical" evidence="5">
    <location>
        <begin position="259"/>
        <end position="280"/>
    </location>
</feature>
<feature type="transmembrane region" description="Helical" evidence="5">
    <location>
        <begin position="194"/>
        <end position="217"/>
    </location>
</feature>
<feature type="transmembrane region" description="Helical" evidence="5">
    <location>
        <begin position="608"/>
        <end position="627"/>
    </location>
</feature>
<dbReference type="Proteomes" id="UP000310200">
    <property type="component" value="Unassembled WGS sequence"/>
</dbReference>
<feature type="transmembrane region" description="Helical" evidence="5">
    <location>
        <begin position="229"/>
        <end position="247"/>
    </location>
</feature>
<sequence length="820" mass="93198">MYQEYDERRPLIAPPRKRWIPIRIWICMMMFTACWTSYACRLQMPILVVPMIEEPAINHTVSGVCVFNESRRRRDIVINPLDPASYLDQYVLDLVQEERDRKLLHSLQRRQAQPVATRSSDTPLALFSGLPFDWSPTVRGQLLASYAYGNVPGNFIGGWLSLRYGPRRAVLWTSVLAALISLITPILAQCHWGLLLFSRIIIGITGGVTFPACHTMVAKWAPPHERARFIWSLLGGTFGTILTYLMIAGVAETLNWESGWYVVPSLLMLMWVCVWALVAYDSLREHLMGITVEEKDYILTAQAGTIENMMCQYDSLFKSASRYPYISRVPTGEKNLCFVYQFVKNANRYSIGNRDTFHTVNYISGPPTYFPKYGNFPKTFMARKYSYDIAISSWRANVPWDPYTDHVTNINDKGINYIELEFHEHVYPIRVSIYEVYHPGLIIKIWAQDSQNKWFPLWEGSPQILPLSQESRLFSPLLQSCNFKTNRLRLEFSGIAETLNWESGWYIPSLLMLMWVCVWALVAYDSPREHPGITVEEKDYILTAQAGTVRPEKPRWKQTPMREILTSVPFISLIICHFGNLFLLFFYQNSLMLYLTKALGFQLTKGGAAAGAPWGARMLFGFFFSWAGDTIKRKQLITVTLLRKLATIFCKHTMQNGTNCDRSQTVFYSNANDTTHLIPGVFLILVGYVGCDFVLANVFLFLALGFNGAALISNLSNNQDLAPNFAGFLYGIMNTIGSSSGMIIPPIVEEIAGKYGNPIDRWQILFWIGAAVCIGSMVVFLFGGSGNIQKWNELRPLEGPKENVEAGQTNLEPIDNTART</sequence>
<dbReference type="InterPro" id="IPR050382">
    <property type="entry name" value="MFS_Na/Anion_cotransporter"/>
</dbReference>
<evidence type="ECO:0000256" key="1">
    <source>
        <dbReference type="ARBA" id="ARBA00004141"/>
    </source>
</evidence>
<evidence type="ECO:0000313" key="7">
    <source>
        <dbReference type="Proteomes" id="UP000310200"/>
    </source>
</evidence>
<dbReference type="EMBL" id="QBLH01001194">
    <property type="protein sequence ID" value="TGZ52766.1"/>
    <property type="molecule type" value="Genomic_DNA"/>
</dbReference>
<keyword evidence="2 5" id="KW-0812">Transmembrane</keyword>
<evidence type="ECO:0000313" key="6">
    <source>
        <dbReference type="EMBL" id="TGZ52766.1"/>
    </source>
</evidence>
<feature type="transmembrane region" description="Helical" evidence="5">
    <location>
        <begin position="564"/>
        <end position="587"/>
    </location>
</feature>
<dbReference type="GO" id="GO:0006820">
    <property type="term" value="P:monoatomic anion transport"/>
    <property type="evidence" value="ECO:0007669"/>
    <property type="project" value="TreeGrafter"/>
</dbReference>
<organism evidence="6 7">
    <name type="scientific">Temnothorax longispinosus</name>
    <dbReference type="NCBI Taxonomy" id="300112"/>
    <lineage>
        <taxon>Eukaryota</taxon>
        <taxon>Metazoa</taxon>
        <taxon>Ecdysozoa</taxon>
        <taxon>Arthropoda</taxon>
        <taxon>Hexapoda</taxon>
        <taxon>Insecta</taxon>
        <taxon>Pterygota</taxon>
        <taxon>Neoptera</taxon>
        <taxon>Endopterygota</taxon>
        <taxon>Hymenoptera</taxon>
        <taxon>Apocrita</taxon>
        <taxon>Aculeata</taxon>
        <taxon>Formicoidea</taxon>
        <taxon>Formicidae</taxon>
        <taxon>Myrmicinae</taxon>
        <taxon>Temnothorax</taxon>
    </lineage>
</organism>
<evidence type="ECO:0008006" key="8">
    <source>
        <dbReference type="Google" id="ProtNLM"/>
    </source>
</evidence>
<keyword evidence="4 5" id="KW-0472">Membrane</keyword>
<name>A0A4S2KTA7_9HYME</name>
<protein>
    <recommendedName>
        <fullName evidence="8">Major facilitator superfamily (MFS) profile domain-containing protein</fullName>
    </recommendedName>
</protein>
<dbReference type="PANTHER" id="PTHR11662">
    <property type="entry name" value="SOLUTE CARRIER FAMILY 17"/>
    <property type="match status" value="1"/>
</dbReference>
<evidence type="ECO:0000256" key="2">
    <source>
        <dbReference type="ARBA" id="ARBA00022692"/>
    </source>
</evidence>
<feature type="transmembrane region" description="Helical" evidence="5">
    <location>
        <begin position="20"/>
        <end position="40"/>
    </location>
</feature>
<dbReference type="PANTHER" id="PTHR11662:SF336">
    <property type="entry name" value="LP19554P"/>
    <property type="match status" value="1"/>
</dbReference>
<dbReference type="Gene3D" id="1.20.1250.20">
    <property type="entry name" value="MFS general substrate transporter like domains"/>
    <property type="match status" value="2"/>
</dbReference>
<keyword evidence="7" id="KW-1185">Reference proteome</keyword>
<dbReference type="AlphaFoldDB" id="A0A4S2KTA7"/>
<comment type="caution">
    <text evidence="6">The sequence shown here is derived from an EMBL/GenBank/DDBJ whole genome shotgun (WGS) entry which is preliminary data.</text>
</comment>
<keyword evidence="3 5" id="KW-1133">Transmembrane helix</keyword>
<dbReference type="SUPFAM" id="SSF103473">
    <property type="entry name" value="MFS general substrate transporter"/>
    <property type="match status" value="3"/>
</dbReference>
<feature type="transmembrane region" description="Helical" evidence="5">
    <location>
        <begin position="169"/>
        <end position="188"/>
    </location>
</feature>
<dbReference type="GO" id="GO:0022857">
    <property type="term" value="F:transmembrane transporter activity"/>
    <property type="evidence" value="ECO:0007669"/>
    <property type="project" value="InterPro"/>
</dbReference>
<gene>
    <name evidence="6" type="ORF">DBV15_02484</name>
</gene>
<dbReference type="STRING" id="300112.A0A4S2KTA7"/>
<feature type="transmembrane region" description="Helical" evidence="5">
    <location>
        <begin position="677"/>
        <end position="704"/>
    </location>
</feature>